<keyword evidence="2" id="KW-1185">Reference proteome</keyword>
<gene>
    <name evidence="1" type="ORF">ALC60_09408</name>
</gene>
<organism evidence="1 2">
    <name type="scientific">Mycetomoellerius zeteki</name>
    <dbReference type="NCBI Taxonomy" id="64791"/>
    <lineage>
        <taxon>Eukaryota</taxon>
        <taxon>Metazoa</taxon>
        <taxon>Ecdysozoa</taxon>
        <taxon>Arthropoda</taxon>
        <taxon>Hexapoda</taxon>
        <taxon>Insecta</taxon>
        <taxon>Pterygota</taxon>
        <taxon>Neoptera</taxon>
        <taxon>Endopterygota</taxon>
        <taxon>Hymenoptera</taxon>
        <taxon>Apocrita</taxon>
        <taxon>Aculeata</taxon>
        <taxon>Formicoidea</taxon>
        <taxon>Formicidae</taxon>
        <taxon>Myrmicinae</taxon>
        <taxon>Mycetomoellerius</taxon>
    </lineage>
</organism>
<dbReference type="EMBL" id="KQ982730">
    <property type="protein sequence ID" value="KYQ51535.1"/>
    <property type="molecule type" value="Genomic_DNA"/>
</dbReference>
<accession>A0A151WV56</accession>
<evidence type="ECO:0000313" key="2">
    <source>
        <dbReference type="Proteomes" id="UP000075809"/>
    </source>
</evidence>
<protein>
    <submittedName>
        <fullName evidence="1">Uncharacterized protein</fullName>
    </submittedName>
</protein>
<proteinExistence type="predicted"/>
<dbReference type="AlphaFoldDB" id="A0A151WV56"/>
<dbReference type="Proteomes" id="UP000075809">
    <property type="component" value="Unassembled WGS sequence"/>
</dbReference>
<feature type="non-terminal residue" evidence="1">
    <location>
        <position position="1"/>
    </location>
</feature>
<name>A0A151WV56_9HYME</name>
<reference evidence="1 2" key="1">
    <citation type="submission" date="2015-09" db="EMBL/GenBank/DDBJ databases">
        <title>Trachymyrmex zeteki WGS genome.</title>
        <authorList>
            <person name="Nygaard S."/>
            <person name="Hu H."/>
            <person name="Boomsma J."/>
            <person name="Zhang G."/>
        </authorList>
    </citation>
    <scope>NUCLEOTIDE SEQUENCE [LARGE SCALE GENOMIC DNA]</scope>
    <source>
        <strain evidence="1">Tzet28-1</strain>
        <tissue evidence="1">Whole body</tissue>
    </source>
</reference>
<evidence type="ECO:0000313" key="1">
    <source>
        <dbReference type="EMBL" id="KYQ51535.1"/>
    </source>
</evidence>
<sequence>EQRPDFQERPRYDRVRITTASGSITVIGKIRKSLVVWQGKGENLSEDTKREMSKYRYLSVMQFDEYRGIYRILVGANELEWWRRLVIRFRSRIPYDLRSEAFLYLDKNGFIQNNHQIPIIYHMSRHKSDKRFTYQDNKIVETILFIN</sequence>